<evidence type="ECO:0000313" key="6">
    <source>
        <dbReference type="Proteomes" id="UP000631181"/>
    </source>
</evidence>
<evidence type="ECO:0000259" key="4">
    <source>
        <dbReference type="Pfam" id="PF01073"/>
    </source>
</evidence>
<dbReference type="PANTHER" id="PTHR43245">
    <property type="entry name" value="BIFUNCTIONAL POLYMYXIN RESISTANCE PROTEIN ARNA"/>
    <property type="match status" value="1"/>
</dbReference>
<feature type="domain" description="3-beta hydroxysteroid dehydrogenase/isomerase" evidence="4">
    <location>
        <begin position="70"/>
        <end position="355"/>
    </location>
</feature>
<dbReference type="PANTHER" id="PTHR43245:SF51">
    <property type="entry name" value="SHORT CHAIN DEHYDROGENASE_REDUCTASE FAMILY 42E, MEMBER 2"/>
    <property type="match status" value="1"/>
</dbReference>
<organism evidence="5 6">
    <name type="scientific">Penicillium ucsense</name>
    <dbReference type="NCBI Taxonomy" id="2839758"/>
    <lineage>
        <taxon>Eukaryota</taxon>
        <taxon>Fungi</taxon>
        <taxon>Dikarya</taxon>
        <taxon>Ascomycota</taxon>
        <taxon>Pezizomycotina</taxon>
        <taxon>Eurotiomycetes</taxon>
        <taxon>Eurotiomycetidae</taxon>
        <taxon>Eurotiales</taxon>
        <taxon>Aspergillaceae</taxon>
        <taxon>Penicillium</taxon>
    </lineage>
</organism>
<gene>
    <name evidence="5" type="ORF">PECM_005846</name>
</gene>
<dbReference type="GO" id="GO:0016616">
    <property type="term" value="F:oxidoreductase activity, acting on the CH-OH group of donors, NAD or NADP as acceptor"/>
    <property type="evidence" value="ECO:0007669"/>
    <property type="project" value="InterPro"/>
</dbReference>
<proteinExistence type="inferred from homology"/>
<comment type="similarity">
    <text evidence="1">Belongs to the 3-beta-HSD family.</text>
</comment>
<evidence type="ECO:0000256" key="3">
    <source>
        <dbReference type="SAM" id="SignalP"/>
    </source>
</evidence>
<keyword evidence="3" id="KW-0732">Signal</keyword>
<dbReference type="Pfam" id="PF01073">
    <property type="entry name" value="3Beta_HSD"/>
    <property type="match status" value="1"/>
</dbReference>
<reference evidence="5" key="1">
    <citation type="journal article" date="2020" name="Front. Microbiol.">
        <title>Gene regulatory networks of Penicillium echinulatum 2HH and Penicillium oxalicum 114-2 inferred by a computational biology approach.</title>
        <authorList>
            <person name="Lenz A.R."/>
            <person name="Galan-Vasquez E."/>
            <person name="Balbinot E."/>
            <person name="De Abreu F.P."/>
            <person name="De Oliveira N.S."/>
            <person name="Da Rosa L.O."/>
            <person name="De Avila E Silva S."/>
            <person name="Camassola M."/>
            <person name="Dillon A.J.P."/>
            <person name="Perez-Rueda E."/>
        </authorList>
    </citation>
    <scope>NUCLEOTIDE SEQUENCE</scope>
    <source>
        <strain evidence="5">S1M29</strain>
    </source>
</reference>
<dbReference type="Proteomes" id="UP000631181">
    <property type="component" value="Unassembled WGS sequence"/>
</dbReference>
<keyword evidence="6" id="KW-1185">Reference proteome</keyword>
<dbReference type="InterPro" id="IPR050177">
    <property type="entry name" value="Lipid_A_modif_metabolic_enz"/>
</dbReference>
<dbReference type="AlphaFoldDB" id="A0A8J8W1V1"/>
<accession>A0A8J8W1V1</accession>
<keyword evidence="2" id="KW-0560">Oxidoreductase</keyword>
<dbReference type="InterPro" id="IPR002225">
    <property type="entry name" value="3Beta_OHSteriod_DH/Estase"/>
</dbReference>
<feature type="signal peptide" evidence="3">
    <location>
        <begin position="1"/>
        <end position="21"/>
    </location>
</feature>
<feature type="chain" id="PRO_5035288149" description="3-beta hydroxysteroid dehydrogenase/isomerase domain-containing protein" evidence="3">
    <location>
        <begin position="22"/>
        <end position="489"/>
    </location>
</feature>
<dbReference type="OrthoDB" id="10058185at2759"/>
<dbReference type="InterPro" id="IPR036291">
    <property type="entry name" value="NAD(P)-bd_dom_sf"/>
</dbReference>
<evidence type="ECO:0000313" key="5">
    <source>
        <dbReference type="EMBL" id="KAF7716289.1"/>
    </source>
</evidence>
<dbReference type="SUPFAM" id="SSF51735">
    <property type="entry name" value="NAD(P)-binding Rossmann-fold domains"/>
    <property type="match status" value="1"/>
</dbReference>
<name>A0A8J8W1V1_9EURO</name>
<dbReference type="GO" id="GO:0006694">
    <property type="term" value="P:steroid biosynthetic process"/>
    <property type="evidence" value="ECO:0007669"/>
    <property type="project" value="InterPro"/>
</dbReference>
<evidence type="ECO:0000256" key="1">
    <source>
        <dbReference type="ARBA" id="ARBA00009219"/>
    </source>
</evidence>
<evidence type="ECO:0000256" key="2">
    <source>
        <dbReference type="ARBA" id="ARBA00023002"/>
    </source>
</evidence>
<protein>
    <recommendedName>
        <fullName evidence="4">3-beta hydroxysteroid dehydrogenase/isomerase domain-containing protein</fullName>
    </recommendedName>
</protein>
<dbReference type="EMBL" id="WIWV01000043">
    <property type="protein sequence ID" value="KAF7716289.1"/>
    <property type="molecule type" value="Genomic_DNA"/>
</dbReference>
<dbReference type="Gene3D" id="3.40.50.720">
    <property type="entry name" value="NAD(P)-binding Rossmann-like Domain"/>
    <property type="match status" value="1"/>
</dbReference>
<comment type="caution">
    <text evidence="5">The sequence shown here is derived from an EMBL/GenBank/DDBJ whole genome shotgun (WGS) entry which is preliminary data.</text>
</comment>
<sequence>MLYMILLALGLAALYLIHVNAAMKRVPEEAHRASPTRWTIEEVKATYERILKNDVDVVKDLPPKQSRRYIVVGGSGLVGAWIVSHLLARGEDPASLRILDLAAPTAEILERGVAYFKTDIADQSSVSAAFTHPWPAKVAQQPLTVFHTAAIIRPYERLERYLPLSEKVNVHGARNVLQAAKESGATCFISTSSGSVNLHKPSFWITPWERVPRRAVQILSDQAQLPQRHDEFFSNYARTKLETERFVCAADDQTSGFRTGCIRPANGIYGIGNETSGTVVGLYLRSGGSPTWTSNIIHSFINAENVSVAHLLYEHRLIEQSQPSSTLPNIGGQSFVVTDPNPAISFEDIYTLLVNFSKTPVSFPRVEPLPLFIIAHLVEAYVYIQDAWLPWLLPKVKGDLLQLQPSLFAISDVFCIADDSRARKAPADGGLGYRPTMSTLEGMCKELVKWNQKATTKAVRDIKDKMADGPVVVGPEGIEVKLVAPEKSI</sequence>